<proteinExistence type="predicted"/>
<organism evidence="2 3">
    <name type="scientific">Corynebacterium variabile</name>
    <dbReference type="NCBI Taxonomy" id="1727"/>
    <lineage>
        <taxon>Bacteria</taxon>
        <taxon>Bacillati</taxon>
        <taxon>Actinomycetota</taxon>
        <taxon>Actinomycetes</taxon>
        <taxon>Mycobacteriales</taxon>
        <taxon>Corynebacteriaceae</taxon>
        <taxon>Corynebacterium</taxon>
    </lineage>
</organism>
<keyword evidence="3" id="KW-1185">Reference proteome</keyword>
<dbReference type="OrthoDB" id="5149850at2"/>
<keyword evidence="1" id="KW-0812">Transmembrane</keyword>
<keyword evidence="1" id="KW-0472">Membrane</keyword>
<name>A0A120N4X3_9CORY</name>
<gene>
    <name evidence="2" type="ORF">CVAR292_00624</name>
</gene>
<protein>
    <submittedName>
        <fullName evidence="2">Uncharacterized protein</fullName>
    </submittedName>
</protein>
<dbReference type="RefSeq" id="WP_073883564.1">
    <property type="nucleotide sequence ID" value="NZ_FAUH01000003.1"/>
</dbReference>
<sequence>MTSSAGKITVFSVHPAPAILLAIVVREPAVQLIVVVVLLFVVWAAFGLRLTVSVGQETVDVVGTFYRRSIPAGQIDSVTVAPDDGMNHVLLNWQVTGRATSLDGVRLNLGGSVALQIRTMAGERYNVVFPANADALACRDAAIEVVGQPPQSAV</sequence>
<dbReference type="Proteomes" id="UP000182498">
    <property type="component" value="Unassembled WGS sequence"/>
</dbReference>
<evidence type="ECO:0000256" key="1">
    <source>
        <dbReference type="SAM" id="Phobius"/>
    </source>
</evidence>
<dbReference type="EMBL" id="FAUH01000003">
    <property type="protein sequence ID" value="CUU65306.1"/>
    <property type="molecule type" value="Genomic_DNA"/>
</dbReference>
<reference evidence="3" key="1">
    <citation type="submission" date="2015-11" db="EMBL/GenBank/DDBJ databases">
        <authorList>
            <person name="Dugat-Bony E."/>
        </authorList>
    </citation>
    <scope>NUCLEOTIDE SEQUENCE [LARGE SCALE GENOMIC DNA]</scope>
    <source>
        <strain evidence="3">Mu292</strain>
    </source>
</reference>
<accession>A0A120N4X3</accession>
<keyword evidence="1" id="KW-1133">Transmembrane helix</keyword>
<evidence type="ECO:0000313" key="3">
    <source>
        <dbReference type="Proteomes" id="UP000182498"/>
    </source>
</evidence>
<feature type="transmembrane region" description="Helical" evidence="1">
    <location>
        <begin position="29"/>
        <end position="48"/>
    </location>
</feature>
<dbReference type="AlphaFoldDB" id="A0A120N4X3"/>
<evidence type="ECO:0000313" key="2">
    <source>
        <dbReference type="EMBL" id="CUU65306.1"/>
    </source>
</evidence>